<dbReference type="GO" id="GO:0033072">
    <property type="term" value="P:vancomycin biosynthetic process"/>
    <property type="evidence" value="ECO:0007669"/>
    <property type="project" value="UniProtKB-ARBA"/>
</dbReference>
<evidence type="ECO:0000313" key="5">
    <source>
        <dbReference type="Proteomes" id="UP000608024"/>
    </source>
</evidence>
<dbReference type="AlphaFoldDB" id="A0A919DK95"/>
<evidence type="ECO:0000259" key="3">
    <source>
        <dbReference type="Pfam" id="PF06722"/>
    </source>
</evidence>
<keyword evidence="1 4" id="KW-0808">Transferase</keyword>
<dbReference type="CDD" id="cd03784">
    <property type="entry name" value="GT1_Gtf-like"/>
    <property type="match status" value="1"/>
</dbReference>
<dbReference type="RefSeq" id="WP_190135505.1">
    <property type="nucleotide sequence ID" value="NZ_BNBT01000020.1"/>
</dbReference>
<dbReference type="InterPro" id="IPR010610">
    <property type="entry name" value="EryCIII-like_C"/>
</dbReference>
<dbReference type="Gene3D" id="3.40.50.2000">
    <property type="entry name" value="Glycogen Phosphorylase B"/>
    <property type="match status" value="2"/>
</dbReference>
<sequence length="406" mass="41890">MKILITTAGSYGDVAPYTGLGARLRAAGHDVTLAAHDTFAPLVRASGLRFRALPGDPGRRGPTAAGGRKELLRTATAFVRELGAGLVDVAGEGADALVLSATTAPLGWQLAEAMDVPALGAYLQPAHPTRAFAPVVSGARSLGGWGNRTAGRFSLRMVDRVYADAVRDLRARLDLPAAAPATVRARRERAHWPVLYGFSAAVVARPADWRAGLDVVGNWWPHLAADARLPPAVEEFLADGPPPVFIGFGSMAAGEGERLGELAVAALRRAGLRGVLQSGRAGLRAASDQVLTIGEVPHALLFPRLAAVVHHAGAGTTAAGLRAGVPAVPVPVTADQPFWAARLTAVGAAPGPVPFRRLTADGLADALTRAVRDPAYASAARAVARAMATEDAAGQALKAVESLERG</sequence>
<accession>A0A919DK95</accession>
<dbReference type="GO" id="GO:0008194">
    <property type="term" value="F:UDP-glycosyltransferase activity"/>
    <property type="evidence" value="ECO:0007669"/>
    <property type="project" value="InterPro"/>
</dbReference>
<dbReference type="FunFam" id="3.40.50.2000:FF:000009">
    <property type="entry name" value="Sterol 3-beta-glucosyltransferase UGT80A2"/>
    <property type="match status" value="1"/>
</dbReference>
<dbReference type="SUPFAM" id="SSF53756">
    <property type="entry name" value="UDP-Glycosyltransferase/glycogen phosphorylase"/>
    <property type="match status" value="1"/>
</dbReference>
<feature type="domain" description="Glycosyltransferase family 28 N-terminal" evidence="2">
    <location>
        <begin position="3"/>
        <end position="65"/>
    </location>
</feature>
<reference evidence="4" key="2">
    <citation type="submission" date="2020-09" db="EMBL/GenBank/DDBJ databases">
        <authorList>
            <person name="Sun Q."/>
            <person name="Ohkuma M."/>
        </authorList>
    </citation>
    <scope>NUCLEOTIDE SEQUENCE</scope>
    <source>
        <strain evidence="4">JCM 4784</strain>
    </source>
</reference>
<dbReference type="GO" id="GO:0005975">
    <property type="term" value="P:carbohydrate metabolic process"/>
    <property type="evidence" value="ECO:0007669"/>
    <property type="project" value="InterPro"/>
</dbReference>
<dbReference type="Pfam" id="PF06722">
    <property type="entry name" value="EryCIII-like_C"/>
    <property type="match status" value="1"/>
</dbReference>
<name>A0A919DK95_9ACTN</name>
<keyword evidence="5" id="KW-1185">Reference proteome</keyword>
<dbReference type="InterPro" id="IPR002213">
    <property type="entry name" value="UDP_glucos_trans"/>
</dbReference>
<dbReference type="Pfam" id="PF03033">
    <property type="entry name" value="Glyco_transf_28"/>
    <property type="match status" value="1"/>
</dbReference>
<gene>
    <name evidence="4" type="ORF">GCM10018785_20020</name>
</gene>
<feature type="domain" description="Erythromycin biosynthesis protein CIII-like C-terminal" evidence="3">
    <location>
        <begin position="280"/>
        <end position="392"/>
    </location>
</feature>
<evidence type="ECO:0000256" key="1">
    <source>
        <dbReference type="ARBA" id="ARBA00022679"/>
    </source>
</evidence>
<dbReference type="Proteomes" id="UP000608024">
    <property type="component" value="Unassembled WGS sequence"/>
</dbReference>
<dbReference type="InterPro" id="IPR004276">
    <property type="entry name" value="GlycoTrans_28_N"/>
</dbReference>
<proteinExistence type="predicted"/>
<dbReference type="EMBL" id="BNBT01000020">
    <property type="protein sequence ID" value="GHE50330.1"/>
    <property type="molecule type" value="Genomic_DNA"/>
</dbReference>
<evidence type="ECO:0000313" key="4">
    <source>
        <dbReference type="EMBL" id="GHE50330.1"/>
    </source>
</evidence>
<dbReference type="GO" id="GO:0016758">
    <property type="term" value="F:hexosyltransferase activity"/>
    <property type="evidence" value="ECO:0007669"/>
    <property type="project" value="InterPro"/>
</dbReference>
<reference evidence="4" key="1">
    <citation type="journal article" date="2014" name="Int. J. Syst. Evol. Microbiol.">
        <title>Complete genome sequence of Corynebacterium casei LMG S-19264T (=DSM 44701T), isolated from a smear-ripened cheese.</title>
        <authorList>
            <consortium name="US DOE Joint Genome Institute (JGI-PGF)"/>
            <person name="Walter F."/>
            <person name="Albersmeier A."/>
            <person name="Kalinowski J."/>
            <person name="Ruckert C."/>
        </authorList>
    </citation>
    <scope>NUCLEOTIDE SEQUENCE</scope>
    <source>
        <strain evidence="4">JCM 4784</strain>
    </source>
</reference>
<dbReference type="PANTHER" id="PTHR48050">
    <property type="entry name" value="STEROL 3-BETA-GLUCOSYLTRANSFERASE"/>
    <property type="match status" value="1"/>
</dbReference>
<dbReference type="PANTHER" id="PTHR48050:SF13">
    <property type="entry name" value="STEROL 3-BETA-GLUCOSYLTRANSFERASE UGT80A2"/>
    <property type="match status" value="1"/>
</dbReference>
<evidence type="ECO:0000259" key="2">
    <source>
        <dbReference type="Pfam" id="PF03033"/>
    </source>
</evidence>
<comment type="caution">
    <text evidence="4">The sequence shown here is derived from an EMBL/GenBank/DDBJ whole genome shotgun (WGS) entry which is preliminary data.</text>
</comment>
<organism evidence="4 5">
    <name type="scientific">Streptomyces longispororuber</name>
    <dbReference type="NCBI Taxonomy" id="68230"/>
    <lineage>
        <taxon>Bacteria</taxon>
        <taxon>Bacillati</taxon>
        <taxon>Actinomycetota</taxon>
        <taxon>Actinomycetes</taxon>
        <taxon>Kitasatosporales</taxon>
        <taxon>Streptomycetaceae</taxon>
        <taxon>Streptomyces</taxon>
    </lineage>
</organism>
<protein>
    <submittedName>
        <fullName evidence="4">Glycosyl transferase</fullName>
    </submittedName>
</protein>
<dbReference type="InterPro" id="IPR050426">
    <property type="entry name" value="Glycosyltransferase_28"/>
</dbReference>